<dbReference type="HAMAP" id="MF_00376">
    <property type="entry name" value="Dephospho_CoA_kinase"/>
    <property type="match status" value="1"/>
</dbReference>
<dbReference type="Proteomes" id="UP000521379">
    <property type="component" value="Unassembled WGS sequence"/>
</dbReference>
<comment type="subcellular location">
    <subcellularLocation>
        <location evidence="3">Cytoplasm</location>
    </subcellularLocation>
</comment>
<reference evidence="5 6" key="1">
    <citation type="submission" date="2020-02" db="EMBL/GenBank/DDBJ databases">
        <authorList>
            <person name="Sun Q."/>
        </authorList>
    </citation>
    <scope>NUCLEOTIDE SEQUENCE [LARGE SCALE GENOMIC DNA]</scope>
    <source>
        <strain evidence="5 6">YIM 13062</strain>
    </source>
</reference>
<dbReference type="EMBL" id="JAAVUN010000002">
    <property type="protein sequence ID" value="NKE08793.1"/>
    <property type="molecule type" value="Genomic_DNA"/>
</dbReference>
<keyword evidence="3 5" id="KW-0418">Kinase</keyword>
<comment type="similarity">
    <text evidence="3">Belongs to the CoaE family.</text>
</comment>
<keyword evidence="6" id="KW-1185">Reference proteome</keyword>
<evidence type="ECO:0000256" key="1">
    <source>
        <dbReference type="ARBA" id="ARBA00022741"/>
    </source>
</evidence>
<dbReference type="NCBIfam" id="TIGR00152">
    <property type="entry name" value="dephospho-CoA kinase"/>
    <property type="match status" value="1"/>
</dbReference>
<dbReference type="SUPFAM" id="SSF52540">
    <property type="entry name" value="P-loop containing nucleoside triphosphate hydrolases"/>
    <property type="match status" value="1"/>
</dbReference>
<dbReference type="InterPro" id="IPR001977">
    <property type="entry name" value="Depp_CoAkinase"/>
</dbReference>
<dbReference type="EC" id="2.7.1.24" evidence="3 4"/>
<keyword evidence="1 3" id="KW-0547">Nucleotide-binding</keyword>
<evidence type="ECO:0000313" key="5">
    <source>
        <dbReference type="EMBL" id="NKE08793.1"/>
    </source>
</evidence>
<dbReference type="GO" id="GO:0015937">
    <property type="term" value="P:coenzyme A biosynthetic process"/>
    <property type="evidence" value="ECO:0007669"/>
    <property type="project" value="UniProtKB-UniRule"/>
</dbReference>
<sequence>MLHIALTGGIASGKSAVAARLVANGAVLVDSDAIVRQLQEPAQPGLVAIAREFGPQMIAADGSLDRRALGELVFADDDARARLNAIIHPLVRARSKELVEAAVAQHGEDAVIVHDIPLLVETGQAEDFDVVLVVEAPRHERIRRMIQNRGMSATDAAARIDAQATDDQRRAVADHVFVNDGPLNHLEAAVDQWWAQARG</sequence>
<dbReference type="PANTHER" id="PTHR10695:SF46">
    <property type="entry name" value="BIFUNCTIONAL COENZYME A SYNTHASE-RELATED"/>
    <property type="match status" value="1"/>
</dbReference>
<comment type="function">
    <text evidence="3">Catalyzes the phosphorylation of the 3'-hydroxyl group of dephosphocoenzyme A to form coenzyme A.</text>
</comment>
<dbReference type="GO" id="GO:0005737">
    <property type="term" value="C:cytoplasm"/>
    <property type="evidence" value="ECO:0007669"/>
    <property type="project" value="UniProtKB-SubCell"/>
</dbReference>
<dbReference type="UniPathway" id="UPA00241">
    <property type="reaction ID" value="UER00356"/>
</dbReference>
<evidence type="ECO:0000256" key="3">
    <source>
        <dbReference type="HAMAP-Rule" id="MF_00376"/>
    </source>
</evidence>
<dbReference type="InterPro" id="IPR027417">
    <property type="entry name" value="P-loop_NTPase"/>
</dbReference>
<accession>A0A846TJZ9</accession>
<gene>
    <name evidence="3" type="primary">coaE</name>
    <name evidence="5" type="ORF">GTW58_02285</name>
</gene>
<organism evidence="5 6">
    <name type="scientific">Kocuria subflava</name>
    <dbReference type="NCBI Taxonomy" id="1736139"/>
    <lineage>
        <taxon>Bacteria</taxon>
        <taxon>Bacillati</taxon>
        <taxon>Actinomycetota</taxon>
        <taxon>Actinomycetes</taxon>
        <taxon>Micrococcales</taxon>
        <taxon>Micrococcaceae</taxon>
        <taxon>Kocuria</taxon>
    </lineage>
</organism>
<keyword evidence="3" id="KW-0173">Coenzyme A biosynthesis</keyword>
<evidence type="ECO:0000256" key="2">
    <source>
        <dbReference type="ARBA" id="ARBA00022840"/>
    </source>
</evidence>
<evidence type="ECO:0000313" key="6">
    <source>
        <dbReference type="Proteomes" id="UP000521379"/>
    </source>
</evidence>
<feature type="binding site" evidence="3">
    <location>
        <begin position="11"/>
        <end position="16"/>
    </location>
    <ligand>
        <name>ATP</name>
        <dbReference type="ChEBI" id="CHEBI:30616"/>
    </ligand>
</feature>
<evidence type="ECO:0000256" key="4">
    <source>
        <dbReference type="NCBIfam" id="TIGR00152"/>
    </source>
</evidence>
<dbReference type="NCBIfam" id="NF002879">
    <property type="entry name" value="PRK03333.1"/>
    <property type="match status" value="1"/>
</dbReference>
<protein>
    <recommendedName>
        <fullName evidence="3 4">Dephospho-CoA kinase</fullName>
        <ecNumber evidence="3 4">2.7.1.24</ecNumber>
    </recommendedName>
    <alternativeName>
        <fullName evidence="3">Dephosphocoenzyme A kinase</fullName>
    </alternativeName>
</protein>
<comment type="catalytic activity">
    <reaction evidence="3">
        <text>3'-dephospho-CoA + ATP = ADP + CoA + H(+)</text>
        <dbReference type="Rhea" id="RHEA:18245"/>
        <dbReference type="ChEBI" id="CHEBI:15378"/>
        <dbReference type="ChEBI" id="CHEBI:30616"/>
        <dbReference type="ChEBI" id="CHEBI:57287"/>
        <dbReference type="ChEBI" id="CHEBI:57328"/>
        <dbReference type="ChEBI" id="CHEBI:456216"/>
        <dbReference type="EC" id="2.7.1.24"/>
    </reaction>
</comment>
<dbReference type="PANTHER" id="PTHR10695">
    <property type="entry name" value="DEPHOSPHO-COA KINASE-RELATED"/>
    <property type="match status" value="1"/>
</dbReference>
<dbReference type="GO" id="GO:0004140">
    <property type="term" value="F:dephospho-CoA kinase activity"/>
    <property type="evidence" value="ECO:0007669"/>
    <property type="project" value="UniProtKB-UniRule"/>
</dbReference>
<comment type="caution">
    <text evidence="5">The sequence shown here is derived from an EMBL/GenBank/DDBJ whole genome shotgun (WGS) entry which is preliminary data.</text>
</comment>
<dbReference type="Pfam" id="PF01121">
    <property type="entry name" value="CoaE"/>
    <property type="match status" value="1"/>
</dbReference>
<keyword evidence="3" id="KW-0963">Cytoplasm</keyword>
<proteinExistence type="inferred from homology"/>
<keyword evidence="3 5" id="KW-0808">Transferase</keyword>
<dbReference type="Gene3D" id="3.40.50.300">
    <property type="entry name" value="P-loop containing nucleotide triphosphate hydrolases"/>
    <property type="match status" value="1"/>
</dbReference>
<dbReference type="GO" id="GO:0005524">
    <property type="term" value="F:ATP binding"/>
    <property type="evidence" value="ECO:0007669"/>
    <property type="project" value="UniProtKB-UniRule"/>
</dbReference>
<dbReference type="AlphaFoldDB" id="A0A846TJZ9"/>
<dbReference type="PROSITE" id="PS51219">
    <property type="entry name" value="DPCK"/>
    <property type="match status" value="1"/>
</dbReference>
<name>A0A846TJZ9_9MICC</name>
<dbReference type="RefSeq" id="WP_047690179.1">
    <property type="nucleotide sequence ID" value="NZ_JAAVUN010000002.1"/>
</dbReference>
<dbReference type="CDD" id="cd02022">
    <property type="entry name" value="DPCK"/>
    <property type="match status" value="1"/>
</dbReference>
<keyword evidence="2 3" id="KW-0067">ATP-binding</keyword>
<comment type="pathway">
    <text evidence="3">Cofactor biosynthesis; coenzyme A biosynthesis; CoA from (R)-pantothenate: step 5/5.</text>
</comment>